<keyword evidence="1" id="KW-0812">Transmembrane</keyword>
<dbReference type="Proteomes" id="UP000515243">
    <property type="component" value="Chromosome 2"/>
</dbReference>
<reference evidence="2 3" key="1">
    <citation type="submission" date="2019-05" db="EMBL/GenBank/DDBJ databases">
        <authorList>
            <person name="Schori C."/>
            <person name="Ahrens C."/>
        </authorList>
    </citation>
    <scope>NUCLEOTIDE SEQUENCE [LARGE SCALE GENOMIC DNA]</scope>
    <source>
        <strain evidence="2 3">DSM 10702</strain>
    </source>
</reference>
<dbReference type="RefSeq" id="WP_035765369.1">
    <property type="nucleotide sequence ID" value="NZ_AP019717.1"/>
</dbReference>
<evidence type="ECO:0000313" key="3">
    <source>
        <dbReference type="Proteomes" id="UP000515243"/>
    </source>
</evidence>
<keyword evidence="1" id="KW-0472">Membrane</keyword>
<keyword evidence="1" id="KW-1133">Transmembrane helix</keyword>
<name>A0AAP9RHT0_CLOBU</name>
<organism evidence="2 3">
    <name type="scientific">Clostridium butyricum</name>
    <dbReference type="NCBI Taxonomy" id="1492"/>
    <lineage>
        <taxon>Bacteria</taxon>
        <taxon>Bacillati</taxon>
        <taxon>Bacillota</taxon>
        <taxon>Clostridia</taxon>
        <taxon>Eubacteriales</taxon>
        <taxon>Clostridiaceae</taxon>
        <taxon>Clostridium</taxon>
    </lineage>
</organism>
<feature type="transmembrane region" description="Helical" evidence="1">
    <location>
        <begin position="16"/>
        <end position="38"/>
    </location>
</feature>
<feature type="transmembrane region" description="Helical" evidence="1">
    <location>
        <begin position="110"/>
        <end position="134"/>
    </location>
</feature>
<evidence type="ECO:0000256" key="1">
    <source>
        <dbReference type="SAM" id="Phobius"/>
    </source>
</evidence>
<gene>
    <name evidence="2" type="ORF">FF104_18495</name>
</gene>
<feature type="transmembrane region" description="Helical" evidence="1">
    <location>
        <begin position="162"/>
        <end position="181"/>
    </location>
</feature>
<dbReference type="AlphaFoldDB" id="A0AAP9RHT0"/>
<protein>
    <submittedName>
        <fullName evidence="2">Uncharacterized protein</fullName>
    </submittedName>
</protein>
<sequence length="432" mass="51607">MEYITNDDRVFKFLELYVYDSIILIIIMSIISYILIVLRNKVFDIYYRKKFELIYKPQSLIKLYKRYKKLYNFFSICQNNLVGIKYYEEKNVVYQTLLDESQFIKIIELILSYFISSKFAITNIIITLCVYLVLYPNDLDIKQLIFINYFELYNNLRSQVDWVLKIIPSVILVISIFYVGYYTSTKAKYRAAIKLANKENFKDIINIHRALYIEVANLIYYGSRNINRAVEMVYDESRNYAIKDMIVDFRMKKISSQIYDIEKNKITWRWDEIGRYPGYLTDLPEGFEEIECLNNIKKILDKAVQDNKYKELIKIAIFHHHGGNFTKIMLNEIDKLDEIMFTKSGIEKIIETKGNSYEYKKLKNISFTQENYKDYETEIIKESNKFSKLIDDYIVTGIETLVDLTYYVNFMDNLLNKKHFRDLLGALAGYKE</sequence>
<dbReference type="GeneID" id="92946204"/>
<accession>A0AAP9RHT0</accession>
<dbReference type="EMBL" id="CP040627">
    <property type="protein sequence ID" value="QMW92919.1"/>
    <property type="molecule type" value="Genomic_DNA"/>
</dbReference>
<evidence type="ECO:0000313" key="2">
    <source>
        <dbReference type="EMBL" id="QMW92919.1"/>
    </source>
</evidence>
<proteinExistence type="predicted"/>